<organism evidence="2 3">
    <name type="scientific">Tectimicrobiota bacterium</name>
    <dbReference type="NCBI Taxonomy" id="2528274"/>
    <lineage>
        <taxon>Bacteria</taxon>
        <taxon>Pseudomonadati</taxon>
        <taxon>Nitrospinota/Tectimicrobiota group</taxon>
        <taxon>Candidatus Tectimicrobiota</taxon>
    </lineage>
</organism>
<evidence type="ECO:0000313" key="2">
    <source>
        <dbReference type="EMBL" id="MBI4596636.1"/>
    </source>
</evidence>
<evidence type="ECO:0000259" key="1">
    <source>
        <dbReference type="Pfam" id="PF13847"/>
    </source>
</evidence>
<name>A0A933GNF2_UNCTE</name>
<keyword evidence="2" id="KW-0489">Methyltransferase</keyword>
<protein>
    <submittedName>
        <fullName evidence="2">Methyltransferase domain-containing protein</fullName>
    </submittedName>
</protein>
<dbReference type="InterPro" id="IPR025714">
    <property type="entry name" value="Methyltranfer_dom"/>
</dbReference>
<dbReference type="Gene3D" id="3.40.50.150">
    <property type="entry name" value="Vaccinia Virus protein VP39"/>
    <property type="match status" value="1"/>
</dbReference>
<feature type="domain" description="Methyltransferase" evidence="1">
    <location>
        <begin position="13"/>
        <end position="129"/>
    </location>
</feature>
<dbReference type="Pfam" id="PF13847">
    <property type="entry name" value="Methyltransf_31"/>
    <property type="match status" value="1"/>
</dbReference>
<dbReference type="CDD" id="cd02440">
    <property type="entry name" value="AdoMet_MTases"/>
    <property type="match status" value="1"/>
</dbReference>
<dbReference type="SUPFAM" id="SSF53335">
    <property type="entry name" value="S-adenosyl-L-methionine-dependent methyltransferases"/>
    <property type="match status" value="1"/>
</dbReference>
<dbReference type="AlphaFoldDB" id="A0A933GNF2"/>
<evidence type="ECO:0000313" key="3">
    <source>
        <dbReference type="Proteomes" id="UP000772181"/>
    </source>
</evidence>
<dbReference type="GO" id="GO:0008168">
    <property type="term" value="F:methyltransferase activity"/>
    <property type="evidence" value="ECO:0007669"/>
    <property type="project" value="UniProtKB-KW"/>
</dbReference>
<comment type="caution">
    <text evidence="2">The sequence shown here is derived from an EMBL/GenBank/DDBJ whole genome shotgun (WGS) entry which is preliminary data.</text>
</comment>
<proteinExistence type="predicted"/>
<gene>
    <name evidence="2" type="ORF">HY730_09735</name>
</gene>
<keyword evidence="2" id="KW-0808">Transferase</keyword>
<dbReference type="GO" id="GO:0032259">
    <property type="term" value="P:methylation"/>
    <property type="evidence" value="ECO:0007669"/>
    <property type="project" value="UniProtKB-KW"/>
</dbReference>
<sequence length="164" mass="17748">MHNPEEILRPFVTSGMTVLDIGSAMGFFTLPLAKIVGPSGKVVSVDVQEKMLQSLQRRALKARVLDRIITRVCKPTSLCLDGLDGTIDFALAFAVVHEVHDVSKLFADLFPSLKYGAKCLIAEPKGHVSAHDFELTLSIGEQAGLRVAGKPKITLCHAALLNKD</sequence>
<accession>A0A933GNF2</accession>
<dbReference type="InterPro" id="IPR029063">
    <property type="entry name" value="SAM-dependent_MTases_sf"/>
</dbReference>
<reference evidence="2" key="1">
    <citation type="submission" date="2020-07" db="EMBL/GenBank/DDBJ databases">
        <title>Huge and variable diversity of episymbiotic CPR bacteria and DPANN archaea in groundwater ecosystems.</title>
        <authorList>
            <person name="He C.Y."/>
            <person name="Keren R."/>
            <person name="Whittaker M."/>
            <person name="Farag I.F."/>
            <person name="Doudna J."/>
            <person name="Cate J.H.D."/>
            <person name="Banfield J.F."/>
        </authorList>
    </citation>
    <scope>NUCLEOTIDE SEQUENCE</scope>
    <source>
        <strain evidence="2">NC_groundwater_1482_Ag_S-0.65um_47_24</strain>
    </source>
</reference>
<dbReference type="Proteomes" id="UP000772181">
    <property type="component" value="Unassembled WGS sequence"/>
</dbReference>
<dbReference type="EMBL" id="JACQWF010000420">
    <property type="protein sequence ID" value="MBI4596636.1"/>
    <property type="molecule type" value="Genomic_DNA"/>
</dbReference>